<feature type="transmembrane region" description="Helical" evidence="1">
    <location>
        <begin position="124"/>
        <end position="148"/>
    </location>
</feature>
<proteinExistence type="predicted"/>
<dbReference type="EMBL" id="CP019155">
    <property type="protein sequence ID" value="AUG49057.1"/>
    <property type="molecule type" value="Genomic_DNA"/>
</dbReference>
<feature type="transmembrane region" description="Helical" evidence="1">
    <location>
        <begin position="6"/>
        <end position="24"/>
    </location>
</feature>
<feature type="domain" description="DUF3592" evidence="2">
    <location>
        <begin position="38"/>
        <end position="120"/>
    </location>
</feature>
<reference evidence="3 4" key="1">
    <citation type="submission" date="2017-01" db="EMBL/GenBank/DDBJ databases">
        <title>A Red Light-Sensitive Sensory Rhodopsin I From Haloarcula taiwanensis, A New Haloarchaeon Isolated From Taiwan.</title>
        <authorList>
            <person name="Yang C.-S."/>
            <person name="Han Y.-A."/>
            <person name="Chen P.-C."/>
            <person name="Ng W.V."/>
            <person name="Chen T.-W."/>
        </authorList>
    </citation>
    <scope>NUCLEOTIDE SEQUENCE [LARGE SCALE GENOMIC DNA]</scope>
    <source>
        <strain evidence="3 4">Taiwanensis</strain>
    </source>
</reference>
<keyword evidence="1" id="KW-1133">Transmembrane helix</keyword>
<evidence type="ECO:0000256" key="1">
    <source>
        <dbReference type="SAM" id="Phobius"/>
    </source>
</evidence>
<evidence type="ECO:0000259" key="2">
    <source>
        <dbReference type="Pfam" id="PF12158"/>
    </source>
</evidence>
<dbReference type="AlphaFoldDB" id="A0A2H5A2Z9"/>
<name>A0A2H5A2Z9_9EURY</name>
<dbReference type="Proteomes" id="UP000242917">
    <property type="component" value="Chromosome II"/>
</dbReference>
<sequence>MSKLSLISITLGVMLLGAAGYIAYSQQQSLSSGVQIEATVESKDITYSSDNGGRYTPHVTYSYTYNGTQYTSENIRPGIGTKTSNTRTAAENRIDQYNVGETTTAYVVRGSPSKSYLKKKSNPLPLMTNPLPAIIGVLGLAFVGLPVYKSAAS</sequence>
<evidence type="ECO:0000313" key="3">
    <source>
        <dbReference type="EMBL" id="AUG49057.1"/>
    </source>
</evidence>
<dbReference type="Pfam" id="PF12158">
    <property type="entry name" value="DUF3592"/>
    <property type="match status" value="1"/>
</dbReference>
<gene>
    <name evidence="3" type="ORF">BVU17_15830</name>
</gene>
<dbReference type="OrthoDB" id="186649at2157"/>
<organism evidence="3 4">
    <name type="scientific">Haloarcula taiwanensis</name>
    <dbReference type="NCBI Taxonomy" id="1932004"/>
    <lineage>
        <taxon>Archaea</taxon>
        <taxon>Methanobacteriati</taxon>
        <taxon>Methanobacteriota</taxon>
        <taxon>Stenosarchaea group</taxon>
        <taxon>Halobacteria</taxon>
        <taxon>Halobacteriales</taxon>
        <taxon>Haloarculaceae</taxon>
        <taxon>Haloarcula</taxon>
    </lineage>
</organism>
<keyword evidence="4" id="KW-1185">Reference proteome</keyword>
<evidence type="ECO:0000313" key="4">
    <source>
        <dbReference type="Proteomes" id="UP000242917"/>
    </source>
</evidence>
<accession>A0A2H5A2Z9</accession>
<protein>
    <recommendedName>
        <fullName evidence="2">DUF3592 domain-containing protein</fullName>
    </recommendedName>
</protein>
<dbReference type="KEGG" id="hta:BVU17_15830"/>
<dbReference type="InterPro" id="IPR021994">
    <property type="entry name" value="DUF3592"/>
</dbReference>
<keyword evidence="1" id="KW-0812">Transmembrane</keyword>
<keyword evidence="1" id="KW-0472">Membrane</keyword>